<dbReference type="PANTHER" id="PTHR30629">
    <property type="entry name" value="PROPHAGE INTEGRASE"/>
    <property type="match status" value="1"/>
</dbReference>
<dbReference type="InterPro" id="IPR010998">
    <property type="entry name" value="Integrase_recombinase_N"/>
</dbReference>
<accession>A0AAE3NVP7</accession>
<dbReference type="InterPro" id="IPR025166">
    <property type="entry name" value="Integrase_DNA_bind_dom"/>
</dbReference>
<evidence type="ECO:0000259" key="6">
    <source>
        <dbReference type="PROSITE" id="PS51898"/>
    </source>
</evidence>
<dbReference type="GO" id="GO:0015074">
    <property type="term" value="P:DNA integration"/>
    <property type="evidence" value="ECO:0007669"/>
    <property type="project" value="UniProtKB-KW"/>
</dbReference>
<evidence type="ECO:0000259" key="7">
    <source>
        <dbReference type="PROSITE" id="PS51900"/>
    </source>
</evidence>
<reference evidence="8" key="1">
    <citation type="submission" date="2023-03" db="EMBL/GenBank/DDBJ databases">
        <title>Multiphase analysis and comparison of six strains from genera Psychromarinibacter, Lutimaribacter, and Maritimibacter, including a novel species: Psychromarinibacter sediminicola sp. nov.</title>
        <authorList>
            <person name="Wang Y.-H."/>
            <person name="Ye M.-Q."/>
            <person name="Du Z.-J."/>
        </authorList>
    </citation>
    <scope>NUCLEOTIDE SEQUENCE</scope>
    <source>
        <strain evidence="8">C21-152</strain>
    </source>
</reference>
<dbReference type="Proteomes" id="UP001220964">
    <property type="component" value="Unassembled WGS sequence"/>
</dbReference>
<keyword evidence="9" id="KW-1185">Reference proteome</keyword>
<dbReference type="Pfam" id="PF22022">
    <property type="entry name" value="Phage_int_M"/>
    <property type="match status" value="1"/>
</dbReference>
<dbReference type="Gene3D" id="1.10.443.10">
    <property type="entry name" value="Intergrase catalytic core"/>
    <property type="match status" value="1"/>
</dbReference>
<dbReference type="Pfam" id="PF13356">
    <property type="entry name" value="Arm-DNA-bind_3"/>
    <property type="match status" value="1"/>
</dbReference>
<dbReference type="PROSITE" id="PS51900">
    <property type="entry name" value="CB"/>
    <property type="match status" value="1"/>
</dbReference>
<dbReference type="PANTHER" id="PTHR30629:SF2">
    <property type="entry name" value="PROPHAGE INTEGRASE INTS-RELATED"/>
    <property type="match status" value="1"/>
</dbReference>
<evidence type="ECO:0000313" key="9">
    <source>
        <dbReference type="Proteomes" id="UP001220964"/>
    </source>
</evidence>
<keyword evidence="3 5" id="KW-0238">DNA-binding</keyword>
<evidence type="ECO:0000256" key="1">
    <source>
        <dbReference type="ARBA" id="ARBA00008857"/>
    </source>
</evidence>
<dbReference type="RefSeq" id="WP_275569121.1">
    <property type="nucleotide sequence ID" value="NZ_JARGYC010000070.1"/>
</dbReference>
<dbReference type="InterPro" id="IPR053876">
    <property type="entry name" value="Phage_int_M"/>
</dbReference>
<comment type="caution">
    <text evidence="8">The sequence shown here is derived from an EMBL/GenBank/DDBJ whole genome shotgun (WGS) entry which is preliminary data.</text>
</comment>
<evidence type="ECO:0000256" key="3">
    <source>
        <dbReference type="ARBA" id="ARBA00023125"/>
    </source>
</evidence>
<dbReference type="Gene3D" id="1.10.150.130">
    <property type="match status" value="1"/>
</dbReference>
<gene>
    <name evidence="8" type="ORF">P1J78_19815</name>
</gene>
<dbReference type="AlphaFoldDB" id="A0AAE3NVP7"/>
<dbReference type="Pfam" id="PF00589">
    <property type="entry name" value="Phage_integrase"/>
    <property type="match status" value="1"/>
</dbReference>
<dbReference type="InterPro" id="IPR044068">
    <property type="entry name" value="CB"/>
</dbReference>
<protein>
    <submittedName>
        <fullName evidence="8">Tyrosine-type recombinase/integrase</fullName>
    </submittedName>
</protein>
<dbReference type="InterPro" id="IPR002104">
    <property type="entry name" value="Integrase_catalytic"/>
</dbReference>
<comment type="similarity">
    <text evidence="1">Belongs to the 'phage' integrase family.</text>
</comment>
<evidence type="ECO:0000313" key="8">
    <source>
        <dbReference type="EMBL" id="MDF0602997.1"/>
    </source>
</evidence>
<evidence type="ECO:0000256" key="2">
    <source>
        <dbReference type="ARBA" id="ARBA00022908"/>
    </source>
</evidence>
<feature type="domain" description="Tyr recombinase" evidence="6">
    <location>
        <begin position="197"/>
        <end position="372"/>
    </location>
</feature>
<feature type="domain" description="Core-binding (CB)" evidence="7">
    <location>
        <begin position="90"/>
        <end position="171"/>
    </location>
</feature>
<dbReference type="InterPro" id="IPR038488">
    <property type="entry name" value="Integrase_DNA-bd_sf"/>
</dbReference>
<dbReference type="SUPFAM" id="SSF56349">
    <property type="entry name" value="DNA breaking-rejoining enzymes"/>
    <property type="match status" value="1"/>
</dbReference>
<dbReference type="InterPro" id="IPR011010">
    <property type="entry name" value="DNA_brk_join_enz"/>
</dbReference>
<evidence type="ECO:0000256" key="4">
    <source>
        <dbReference type="ARBA" id="ARBA00023172"/>
    </source>
</evidence>
<dbReference type="InterPro" id="IPR050808">
    <property type="entry name" value="Phage_Integrase"/>
</dbReference>
<organism evidence="8 9">
    <name type="scientific">Psychromarinibacter sediminicola</name>
    <dbReference type="NCBI Taxonomy" id="3033385"/>
    <lineage>
        <taxon>Bacteria</taxon>
        <taxon>Pseudomonadati</taxon>
        <taxon>Pseudomonadota</taxon>
        <taxon>Alphaproteobacteria</taxon>
        <taxon>Rhodobacterales</taxon>
        <taxon>Paracoccaceae</taxon>
        <taxon>Psychromarinibacter</taxon>
    </lineage>
</organism>
<dbReference type="Gene3D" id="3.30.160.390">
    <property type="entry name" value="Integrase, DNA-binding domain"/>
    <property type="match status" value="1"/>
</dbReference>
<dbReference type="InterPro" id="IPR013762">
    <property type="entry name" value="Integrase-like_cat_sf"/>
</dbReference>
<dbReference type="GO" id="GO:0003677">
    <property type="term" value="F:DNA binding"/>
    <property type="evidence" value="ECO:0007669"/>
    <property type="project" value="UniProtKB-UniRule"/>
</dbReference>
<keyword evidence="2" id="KW-0229">DNA integration</keyword>
<dbReference type="EMBL" id="JARGYC010000070">
    <property type="protein sequence ID" value="MDF0602997.1"/>
    <property type="molecule type" value="Genomic_DNA"/>
</dbReference>
<dbReference type="PROSITE" id="PS51898">
    <property type="entry name" value="TYR_RECOMBINASE"/>
    <property type="match status" value="1"/>
</dbReference>
<dbReference type="CDD" id="cd00801">
    <property type="entry name" value="INT_P4_C"/>
    <property type="match status" value="1"/>
</dbReference>
<proteinExistence type="inferred from homology"/>
<sequence>MPKGKLTVSKTNKLTAPGRYADGNCLFLVVSPSGAKQWVARLTIHGKQTDLGLGGHTYTSLEEAREECAKLRKVARNGGDPRTERRKLVLTFEDAARRVHAGLLPTWRSAGHGQRWLASLEHYAFPIIGERPINTLGPSDVLSVLSPIWTEKNDTAKRIKQRMASVFDWAKGAGHYAAENPLTGLEKALPSVRSAPIHMAALPWRELPKFMGELSRREAVSARALAFLILTATRSRELRGARWSEIDGKTWTIPADRMKTGKEHKIPLSAEALSILESVQGIGDDLIFPSATRGSKSERPLSDTVFKALMDRMGYQNLTAHGFRSTFRDWCGEHAKADREVAEAALAHSFGSKVERAYARSDLFQRRRQLMSAWGRYAKGTS</sequence>
<name>A0AAE3NVP7_9RHOB</name>
<dbReference type="GO" id="GO:0006310">
    <property type="term" value="P:DNA recombination"/>
    <property type="evidence" value="ECO:0007669"/>
    <property type="project" value="UniProtKB-KW"/>
</dbReference>
<evidence type="ECO:0000256" key="5">
    <source>
        <dbReference type="PROSITE-ProRule" id="PRU01248"/>
    </source>
</evidence>
<keyword evidence="4" id="KW-0233">DNA recombination</keyword>